<proteinExistence type="predicted"/>
<accession>A0A0W0G003</accession>
<dbReference type="EMBL" id="LATX01001416">
    <property type="protein sequence ID" value="KTB41905.1"/>
    <property type="molecule type" value="Genomic_DNA"/>
</dbReference>
<gene>
    <name evidence="1" type="ORF">WG66_5519</name>
</gene>
<dbReference type="AlphaFoldDB" id="A0A0W0G003"/>
<dbReference type="Proteomes" id="UP000054988">
    <property type="component" value="Unassembled WGS sequence"/>
</dbReference>
<comment type="caution">
    <text evidence="1">The sequence shown here is derived from an EMBL/GenBank/DDBJ whole genome shotgun (WGS) entry which is preliminary data.</text>
</comment>
<reference evidence="1 2" key="1">
    <citation type="submission" date="2015-12" db="EMBL/GenBank/DDBJ databases">
        <title>Draft genome sequence of Moniliophthora roreri, the causal agent of frosty pod rot of cacao.</title>
        <authorList>
            <person name="Aime M.C."/>
            <person name="Diaz-Valderrama J.R."/>
            <person name="Kijpornyongpan T."/>
            <person name="Phillips-Mora W."/>
        </authorList>
    </citation>
    <scope>NUCLEOTIDE SEQUENCE [LARGE SCALE GENOMIC DNA]</scope>
    <source>
        <strain evidence="1 2">MCA 2952</strain>
    </source>
</reference>
<name>A0A0W0G003_MONRR</name>
<dbReference type="CDD" id="cd09272">
    <property type="entry name" value="RNase_HI_RT_Ty1"/>
    <property type="match status" value="1"/>
</dbReference>
<organism evidence="1 2">
    <name type="scientific">Moniliophthora roreri</name>
    <name type="common">Frosty pod rot fungus</name>
    <name type="synonym">Monilia roreri</name>
    <dbReference type="NCBI Taxonomy" id="221103"/>
    <lineage>
        <taxon>Eukaryota</taxon>
        <taxon>Fungi</taxon>
        <taxon>Dikarya</taxon>
        <taxon>Basidiomycota</taxon>
        <taxon>Agaricomycotina</taxon>
        <taxon>Agaricomycetes</taxon>
        <taxon>Agaricomycetidae</taxon>
        <taxon>Agaricales</taxon>
        <taxon>Marasmiineae</taxon>
        <taxon>Marasmiaceae</taxon>
        <taxon>Moniliophthora</taxon>
    </lineage>
</organism>
<evidence type="ECO:0008006" key="3">
    <source>
        <dbReference type="Google" id="ProtNLM"/>
    </source>
</evidence>
<protein>
    <recommendedName>
        <fullName evidence="3">Copia protein</fullName>
    </recommendedName>
</protein>
<sequence length="110" mass="12953">MALSDCARQIKWIINLFSEIEYPIAKLPLLSDNQGAIFISKNQVTEKRTKHIDIKYHHIRECVAKKKVEVFFIPTNQQPADLMTKNLPWDKFQRHREFLGLTFHKTDSSI</sequence>
<evidence type="ECO:0000313" key="2">
    <source>
        <dbReference type="Proteomes" id="UP000054988"/>
    </source>
</evidence>
<evidence type="ECO:0000313" key="1">
    <source>
        <dbReference type="EMBL" id="KTB41905.1"/>
    </source>
</evidence>